<organism evidence="2">
    <name type="scientific">Dissoconium aciculare CBS 342.82</name>
    <dbReference type="NCBI Taxonomy" id="1314786"/>
    <lineage>
        <taxon>Eukaryota</taxon>
        <taxon>Fungi</taxon>
        <taxon>Dikarya</taxon>
        <taxon>Ascomycota</taxon>
        <taxon>Pezizomycotina</taxon>
        <taxon>Dothideomycetes</taxon>
        <taxon>Dothideomycetidae</taxon>
        <taxon>Mycosphaerellales</taxon>
        <taxon>Dissoconiaceae</taxon>
        <taxon>Dissoconium</taxon>
    </lineage>
</organism>
<feature type="non-terminal residue" evidence="2">
    <location>
        <position position="209"/>
    </location>
</feature>
<evidence type="ECO:0000313" key="1">
    <source>
        <dbReference type="Proteomes" id="UP000504637"/>
    </source>
</evidence>
<reference evidence="2" key="1">
    <citation type="submission" date="2020-01" db="EMBL/GenBank/DDBJ databases">
        <authorList>
            <consortium name="DOE Joint Genome Institute"/>
            <person name="Haridas S."/>
            <person name="Albert R."/>
            <person name="Binder M."/>
            <person name="Bloem J."/>
            <person name="Labutti K."/>
            <person name="Salamov A."/>
            <person name="Andreopoulos B."/>
            <person name="Baker S.E."/>
            <person name="Barry K."/>
            <person name="Bills G."/>
            <person name="Bluhm B.H."/>
            <person name="Cannon C."/>
            <person name="Castanera R."/>
            <person name="Culley D.E."/>
            <person name="Daum C."/>
            <person name="Ezra D."/>
            <person name="Gonzalez J.B."/>
            <person name="Henrissat B."/>
            <person name="Kuo A."/>
            <person name="Liang C."/>
            <person name="Lipzen A."/>
            <person name="Lutzoni F."/>
            <person name="Magnuson J."/>
            <person name="Mondo S."/>
            <person name="Nolan M."/>
            <person name="Ohm R."/>
            <person name="Pangilinan J."/>
            <person name="Park H.-J."/>
            <person name="Ramirez L."/>
            <person name="Alfaro M."/>
            <person name="Sun H."/>
            <person name="Tritt A."/>
            <person name="Yoshinaga Y."/>
            <person name="Zwiers L.-H."/>
            <person name="Turgeon B.G."/>
            <person name="Goodwin S.B."/>
            <person name="Spatafora J.W."/>
            <person name="Crous P.W."/>
            <person name="Grigoriev I.V."/>
        </authorList>
    </citation>
    <scope>NUCLEOTIDE SEQUENCE</scope>
    <source>
        <strain evidence="2">CBS 342.82</strain>
    </source>
</reference>
<evidence type="ECO:0000313" key="2">
    <source>
        <dbReference type="RefSeq" id="XP_033458850.1"/>
    </source>
</evidence>
<reference evidence="2" key="3">
    <citation type="submission" date="2025-08" db="UniProtKB">
        <authorList>
            <consortium name="RefSeq"/>
        </authorList>
    </citation>
    <scope>IDENTIFICATION</scope>
    <source>
        <strain evidence="2">CBS 342.82</strain>
    </source>
</reference>
<dbReference type="GeneID" id="54359333"/>
<dbReference type="Proteomes" id="UP000504637">
    <property type="component" value="Unplaced"/>
</dbReference>
<keyword evidence="1" id="KW-1185">Reference proteome</keyword>
<dbReference type="OrthoDB" id="5422293at2759"/>
<sequence length="209" mass="24309">MTSVELRRRITRKVKTWIYIARRRLKLGPPAAVLEAQPTSPPWPPQDILKHRVKYMSQIRARPPRVIKYTDSDTSLHCLYRIYEQLVLDHTIGYRNEIEYFWRRRDWPVADIPDPHDPDPTRYAFLAGIPHLLVHAFNSNIRIGLARYTAAIISPEEAENLQNTPELVKLYENVPEWTLRVKALRKAVTIPIVSGPDLVLTYPTTEPVT</sequence>
<reference evidence="2" key="2">
    <citation type="submission" date="2020-04" db="EMBL/GenBank/DDBJ databases">
        <authorList>
            <consortium name="NCBI Genome Project"/>
        </authorList>
    </citation>
    <scope>NUCLEOTIDE SEQUENCE</scope>
    <source>
        <strain evidence="2">CBS 342.82</strain>
    </source>
</reference>
<protein>
    <submittedName>
        <fullName evidence="2">Uncharacterized protein</fullName>
    </submittedName>
</protein>
<accession>A0A6J3M2T1</accession>
<dbReference type="AlphaFoldDB" id="A0A6J3M2T1"/>
<proteinExistence type="predicted"/>
<gene>
    <name evidence="2" type="ORF">K489DRAFT_321273</name>
</gene>
<name>A0A6J3M2T1_9PEZI</name>
<dbReference type="RefSeq" id="XP_033458850.1">
    <property type="nucleotide sequence ID" value="XM_033601533.1"/>
</dbReference>